<feature type="domain" description="ABC transporter" evidence="4">
    <location>
        <begin position="2"/>
        <end position="227"/>
    </location>
</feature>
<dbReference type="GO" id="GO:0055085">
    <property type="term" value="P:transmembrane transport"/>
    <property type="evidence" value="ECO:0007669"/>
    <property type="project" value="UniProtKB-ARBA"/>
</dbReference>
<evidence type="ECO:0000259" key="4">
    <source>
        <dbReference type="PROSITE" id="PS50893"/>
    </source>
</evidence>
<dbReference type="Proteomes" id="UP000488506">
    <property type="component" value="Unassembled WGS sequence"/>
</dbReference>
<protein>
    <submittedName>
        <fullName evidence="5">Peptide/nickel transport system ATP-binding protein</fullName>
    </submittedName>
</protein>
<evidence type="ECO:0000256" key="2">
    <source>
        <dbReference type="ARBA" id="ARBA00022741"/>
    </source>
</evidence>
<dbReference type="PROSITE" id="PS00211">
    <property type="entry name" value="ABC_TRANSPORTER_1"/>
    <property type="match status" value="1"/>
</dbReference>
<dbReference type="AlphaFoldDB" id="A0A833L0C6"/>
<dbReference type="Pfam" id="PF00005">
    <property type="entry name" value="ABC_tran"/>
    <property type="match status" value="1"/>
</dbReference>
<proteinExistence type="predicted"/>
<dbReference type="GO" id="GO:0016887">
    <property type="term" value="F:ATP hydrolysis activity"/>
    <property type="evidence" value="ECO:0007669"/>
    <property type="project" value="InterPro"/>
</dbReference>
<dbReference type="SMART" id="SM00382">
    <property type="entry name" value="AAA"/>
    <property type="match status" value="1"/>
</dbReference>
<dbReference type="InterPro" id="IPR017871">
    <property type="entry name" value="ABC_transporter-like_CS"/>
</dbReference>
<reference evidence="5 6" key="1">
    <citation type="submission" date="2019-12" db="EMBL/GenBank/DDBJ databases">
        <authorList>
            <person name="Wolfe R."/>
            <person name="Danczak R."/>
            <person name="Wilkins M."/>
        </authorList>
    </citation>
    <scope>NUCLEOTIDE SEQUENCE [LARGE SCALE GENOMIC DNA]</scope>
    <source>
        <strain evidence="5">X2_MaxBin.013</strain>
    </source>
</reference>
<dbReference type="InterPro" id="IPR003439">
    <property type="entry name" value="ABC_transporter-like_ATP-bd"/>
</dbReference>
<organism evidence="5 6">
    <name type="scientific">Candidatus Saganbacteria bacterium</name>
    <dbReference type="NCBI Taxonomy" id="2575572"/>
    <lineage>
        <taxon>Bacteria</taxon>
        <taxon>Bacillati</taxon>
        <taxon>Saganbacteria</taxon>
    </lineage>
</organism>
<dbReference type="Gene3D" id="3.40.50.300">
    <property type="entry name" value="P-loop containing nucleotide triphosphate hydrolases"/>
    <property type="match status" value="1"/>
</dbReference>
<evidence type="ECO:0000313" key="6">
    <source>
        <dbReference type="Proteomes" id="UP000488506"/>
    </source>
</evidence>
<dbReference type="PANTHER" id="PTHR43776:SF8">
    <property type="entry name" value="ABC TRANSPORTER, ATP-BINDING PROTEIN"/>
    <property type="match status" value="1"/>
</dbReference>
<dbReference type="InterPro" id="IPR050319">
    <property type="entry name" value="ABC_transp_ATP-bind"/>
</dbReference>
<dbReference type="PANTHER" id="PTHR43776">
    <property type="entry name" value="TRANSPORT ATP-BINDING PROTEIN"/>
    <property type="match status" value="1"/>
</dbReference>
<dbReference type="PROSITE" id="PS50893">
    <property type="entry name" value="ABC_TRANSPORTER_2"/>
    <property type="match status" value="1"/>
</dbReference>
<dbReference type="InterPro" id="IPR027417">
    <property type="entry name" value="P-loop_NTPase"/>
</dbReference>
<sequence length="231" mass="25718">MIKIEKLTKTFGSIKAVDDISLEIFKGESLGLVGESGSGKSTLARLILGLIKQDNGEIKGIAKRDCQIVFQDPQTSLNPRIKIGEAIAEPMLIREMFPKEEIAGRVEKLLGLVMLNKEFANHYPHELSGGERQRVGIARALSSNPKFLILDEPVSSLDVSTQVEILKLLKNIKQKLDLTYLFIAHDLLIINYMCDRIAVMKAGKILEIGTKEQIIHNPQRPYTKLLLSSSV</sequence>
<dbReference type="CDD" id="cd03257">
    <property type="entry name" value="ABC_NikE_OppD_transporters"/>
    <property type="match status" value="1"/>
</dbReference>
<dbReference type="GO" id="GO:0005524">
    <property type="term" value="F:ATP binding"/>
    <property type="evidence" value="ECO:0007669"/>
    <property type="project" value="UniProtKB-KW"/>
</dbReference>
<evidence type="ECO:0000256" key="1">
    <source>
        <dbReference type="ARBA" id="ARBA00022448"/>
    </source>
</evidence>
<comment type="caution">
    <text evidence="5">The sequence shown here is derived from an EMBL/GenBank/DDBJ whole genome shotgun (WGS) entry which is preliminary data.</text>
</comment>
<keyword evidence="1" id="KW-0813">Transport</keyword>
<dbReference type="InterPro" id="IPR003593">
    <property type="entry name" value="AAA+_ATPase"/>
</dbReference>
<dbReference type="EMBL" id="WPAF01000021">
    <property type="protein sequence ID" value="KAF0133640.1"/>
    <property type="molecule type" value="Genomic_DNA"/>
</dbReference>
<gene>
    <name evidence="5" type="ORF">FD145_1178</name>
</gene>
<keyword evidence="2" id="KW-0547">Nucleotide-binding</keyword>
<name>A0A833L0C6_UNCSA</name>
<keyword evidence="3 5" id="KW-0067">ATP-binding</keyword>
<accession>A0A833L0C6</accession>
<evidence type="ECO:0000256" key="3">
    <source>
        <dbReference type="ARBA" id="ARBA00022840"/>
    </source>
</evidence>
<dbReference type="SUPFAM" id="SSF52540">
    <property type="entry name" value="P-loop containing nucleoside triphosphate hydrolases"/>
    <property type="match status" value="1"/>
</dbReference>
<evidence type="ECO:0000313" key="5">
    <source>
        <dbReference type="EMBL" id="KAF0133640.1"/>
    </source>
</evidence>